<feature type="coiled-coil region" evidence="1">
    <location>
        <begin position="399"/>
        <end position="456"/>
    </location>
</feature>
<feature type="region of interest" description="Disordered" evidence="2">
    <location>
        <begin position="1"/>
        <end position="27"/>
    </location>
</feature>
<comment type="caution">
    <text evidence="3">The sequence shown here is derived from an EMBL/GenBank/DDBJ whole genome shotgun (WGS) entry which is preliminary data.</text>
</comment>
<keyword evidence="1" id="KW-0175">Coiled coil</keyword>
<proteinExistence type="predicted"/>
<dbReference type="OrthoDB" id="3147752at2759"/>
<feature type="compositionally biased region" description="Basic and acidic residues" evidence="2">
    <location>
        <begin position="275"/>
        <end position="308"/>
    </location>
</feature>
<evidence type="ECO:0000256" key="1">
    <source>
        <dbReference type="SAM" id="Coils"/>
    </source>
</evidence>
<dbReference type="EMBL" id="JACGCI010000045">
    <property type="protein sequence ID" value="KAF6752186.1"/>
    <property type="molecule type" value="Genomic_DNA"/>
</dbReference>
<feature type="region of interest" description="Disordered" evidence="2">
    <location>
        <begin position="337"/>
        <end position="361"/>
    </location>
</feature>
<feature type="region of interest" description="Disordered" evidence="2">
    <location>
        <begin position="42"/>
        <end position="84"/>
    </location>
</feature>
<name>A0A8H6HSY6_9AGAR</name>
<dbReference type="Proteomes" id="UP000521943">
    <property type="component" value="Unassembled WGS sequence"/>
</dbReference>
<evidence type="ECO:0000313" key="4">
    <source>
        <dbReference type="Proteomes" id="UP000521943"/>
    </source>
</evidence>
<dbReference type="AlphaFoldDB" id="A0A8H6HSY6"/>
<accession>A0A8H6HSY6</accession>
<reference evidence="3 4" key="1">
    <citation type="submission" date="2020-07" db="EMBL/GenBank/DDBJ databases">
        <title>Comparative genomics of pyrophilous fungi reveals a link between fire events and developmental genes.</title>
        <authorList>
            <consortium name="DOE Joint Genome Institute"/>
            <person name="Steindorff A.S."/>
            <person name="Carver A."/>
            <person name="Calhoun S."/>
            <person name="Stillman K."/>
            <person name="Liu H."/>
            <person name="Lipzen A."/>
            <person name="Pangilinan J."/>
            <person name="Labutti K."/>
            <person name="Bruns T.D."/>
            <person name="Grigoriev I.V."/>
        </authorList>
    </citation>
    <scope>NUCLEOTIDE SEQUENCE [LARGE SCALE GENOMIC DNA]</scope>
    <source>
        <strain evidence="3 4">CBS 144469</strain>
    </source>
</reference>
<feature type="region of interest" description="Disordered" evidence="2">
    <location>
        <begin position="273"/>
        <end position="308"/>
    </location>
</feature>
<gene>
    <name evidence="3" type="ORF">DFP72DRAFT_905171</name>
</gene>
<sequence length="739" mass="84035">MDRGRQHQPSYTLPVAGNTKRPSSALGWTSGKFSAISQVAQPTSASAVHEGPISRTRRHFRSSSRGPAPSFANGRSHGDSDIKHLKSTVDSGYTERDRCAGEWRGGWNKENVMSGLGKEDEYSYLEVIREKENEVDNLRVELGEIRAESAGLQEHITMLEGKLREAHDGSKKWKKKVEKLGMELSNSLKEAGEAIKKYDDFKIEHERDISVYREEVRKVEKEKETLERRRRSEGKTAQGEAVRARVVSSEHTSKVAFAEKEVQDLKKISQQLEAQVRESEKRAKRSEEQMRRARKEDEEGRQESEKARQRLMNQNAELKQRLASQEAELTMAREQLKRVQLGGSTSRREGRGATEPLGTKRASLQEKHDDIDRLSGMVMVEPGRAHDLEERLFQKSVEVNGAQAQSQRAEFDLAQAREAAADPERMRGETGDTIGVPTLRRRLRELENLLASRTEELRVAQAFMTTSDQLSPVDVTRMAEDLNEYIGSLAFHVSDKLLGEEARNWAKRHPESEDAKRRRRSDYRVWEKKWGERVVNTMRRGVAERDPDTTLLECMIQSTVVERCVELVHGFTSERKEVADFLASLWARILQTNRLAIAKNWLSITNAHLESESVEAQYLERKVSEIMNIGGWRKDAPTARKIAASVQEKIQNIVEMALKIRFAIIHDIRSADMCLILIRAESTYDHSCMKDEDEYGSGKTKPAAGKAGRRVLCTVGMGVTHRVQDREATVILKPRVFLQ</sequence>
<organism evidence="3 4">
    <name type="scientific">Ephemerocybe angulata</name>
    <dbReference type="NCBI Taxonomy" id="980116"/>
    <lineage>
        <taxon>Eukaryota</taxon>
        <taxon>Fungi</taxon>
        <taxon>Dikarya</taxon>
        <taxon>Basidiomycota</taxon>
        <taxon>Agaricomycotina</taxon>
        <taxon>Agaricomycetes</taxon>
        <taxon>Agaricomycetidae</taxon>
        <taxon>Agaricales</taxon>
        <taxon>Agaricineae</taxon>
        <taxon>Psathyrellaceae</taxon>
        <taxon>Ephemerocybe</taxon>
    </lineage>
</organism>
<keyword evidence="4" id="KW-1185">Reference proteome</keyword>
<evidence type="ECO:0000256" key="2">
    <source>
        <dbReference type="SAM" id="MobiDB-lite"/>
    </source>
</evidence>
<protein>
    <submittedName>
        <fullName evidence="3">Uncharacterized protein</fullName>
    </submittedName>
</protein>
<evidence type="ECO:0000313" key="3">
    <source>
        <dbReference type="EMBL" id="KAF6752186.1"/>
    </source>
</evidence>
<feature type="region of interest" description="Disordered" evidence="2">
    <location>
        <begin position="222"/>
        <end position="252"/>
    </location>
</feature>